<dbReference type="InterPro" id="IPR036291">
    <property type="entry name" value="NAD(P)-bd_dom_sf"/>
</dbReference>
<comment type="caution">
    <text evidence="3">The sequence shown here is derived from an EMBL/GenBank/DDBJ whole genome shotgun (WGS) entry which is preliminary data.</text>
</comment>
<dbReference type="Proteomes" id="UP000578686">
    <property type="component" value="Unassembled WGS sequence"/>
</dbReference>
<dbReference type="EMBL" id="JAAVJD010000034">
    <property type="protein sequence ID" value="NJQ05350.1"/>
    <property type="molecule type" value="Genomic_DNA"/>
</dbReference>
<dbReference type="PRINTS" id="PR00081">
    <property type="entry name" value="GDHRDH"/>
</dbReference>
<protein>
    <submittedName>
        <fullName evidence="3">SDR family oxidoreductase</fullName>
    </submittedName>
</protein>
<gene>
    <name evidence="3" type="ORF">HCN56_07110</name>
</gene>
<dbReference type="InterPro" id="IPR002347">
    <property type="entry name" value="SDR_fam"/>
</dbReference>
<comment type="similarity">
    <text evidence="1">Belongs to the short-chain dehydrogenases/reductases (SDR) family.</text>
</comment>
<evidence type="ECO:0000313" key="3">
    <source>
        <dbReference type="EMBL" id="NJQ05350.1"/>
    </source>
</evidence>
<dbReference type="GO" id="GO:0016491">
    <property type="term" value="F:oxidoreductase activity"/>
    <property type="evidence" value="ECO:0007669"/>
    <property type="project" value="UniProtKB-KW"/>
</dbReference>
<dbReference type="AlphaFoldDB" id="A0A7X6CZI8"/>
<dbReference type="PANTHER" id="PTHR24320">
    <property type="entry name" value="RETINOL DEHYDROGENASE"/>
    <property type="match status" value="1"/>
</dbReference>
<evidence type="ECO:0000256" key="1">
    <source>
        <dbReference type="ARBA" id="ARBA00006484"/>
    </source>
</evidence>
<accession>A0A7X6CZI8</accession>
<name>A0A7X6CZI8_9ACTN</name>
<dbReference type="Gene3D" id="3.40.50.720">
    <property type="entry name" value="NAD(P)-binding Rossmann-like Domain"/>
    <property type="match status" value="1"/>
</dbReference>
<proteinExistence type="inferred from homology"/>
<dbReference type="RefSeq" id="WP_167968637.1">
    <property type="nucleotide sequence ID" value="NZ_BHZG01000043.1"/>
</dbReference>
<evidence type="ECO:0000256" key="2">
    <source>
        <dbReference type="ARBA" id="ARBA00023002"/>
    </source>
</evidence>
<dbReference type="PANTHER" id="PTHR24320:SF148">
    <property type="entry name" value="NAD(P)-BINDING ROSSMANN-FOLD SUPERFAMILY PROTEIN"/>
    <property type="match status" value="1"/>
</dbReference>
<organism evidence="3 4">
    <name type="scientific">Streptomyces lonarensis</name>
    <dbReference type="NCBI Taxonomy" id="700599"/>
    <lineage>
        <taxon>Bacteria</taxon>
        <taxon>Bacillati</taxon>
        <taxon>Actinomycetota</taxon>
        <taxon>Actinomycetes</taxon>
        <taxon>Kitasatosporales</taxon>
        <taxon>Streptomycetaceae</taxon>
        <taxon>Streptomyces</taxon>
    </lineage>
</organism>
<reference evidence="3 4" key="1">
    <citation type="submission" date="2020-03" db="EMBL/GenBank/DDBJ databases">
        <title>Draft genome of Streptomyces sp. ventii, isolated from the Axial Seamount in the Pacific Ocean, and resequencing of the two type strains Streptomyces lonarensis strain NCL 716 and Streptomyces bohaiensis strain 11A07.</title>
        <authorList>
            <person name="Loughran R.M."/>
            <person name="Pfannmuller K.M."/>
            <person name="Wasson B.J."/>
            <person name="Deadmond M.C."/>
            <person name="Paddock B.E."/>
            <person name="Koyack M.J."/>
            <person name="Gallegos D.A."/>
            <person name="Mitchell E.A."/>
            <person name="Ushijima B."/>
            <person name="Saw J.H."/>
            <person name="Mcphail K.L."/>
            <person name="Videau P."/>
        </authorList>
    </citation>
    <scope>NUCLEOTIDE SEQUENCE [LARGE SCALE GENOMIC DNA]</scope>
    <source>
        <strain evidence="3 4">NCL716</strain>
    </source>
</reference>
<dbReference type="NCBIfam" id="NF004513">
    <property type="entry name" value="PRK05854.1"/>
    <property type="match status" value="1"/>
</dbReference>
<keyword evidence="4" id="KW-1185">Reference proteome</keyword>
<dbReference type="Pfam" id="PF00106">
    <property type="entry name" value="adh_short"/>
    <property type="match status" value="1"/>
</dbReference>
<sequence length="303" mass="32157">MNETHLRGKLAVVTGGSDGIGLGLAQRLALAGAEVVLPVRNAAKGRAALDRIGGASSTRFLDLASLESVAALADRLNEEGRPIHILINNAAVMTPPTRHTTTDGFELQFGTNHLGHVALVARILPLLIAGAARVTTQSALAAAMVRGMNWDDLQFEHGYRPWPAYGQSKLATMLFALELDRRSRRHGWGITSTMAHPGLAATNLQSAGPGLGGGRSPFDAAFRFLAPLGWPVQRVAGGVRPAWYAATSPEAVGGRYYGPRGLGHLTGAAREQRLHRAARSPEEAARLWDVSCELAEVSFPEAS</sequence>
<dbReference type="SUPFAM" id="SSF51735">
    <property type="entry name" value="NAD(P)-binding Rossmann-fold domains"/>
    <property type="match status" value="1"/>
</dbReference>
<evidence type="ECO:0000313" key="4">
    <source>
        <dbReference type="Proteomes" id="UP000578686"/>
    </source>
</evidence>
<keyword evidence="2" id="KW-0560">Oxidoreductase</keyword>